<dbReference type="InParanoid" id="A5DJN1"/>
<dbReference type="GO" id="GO:0005768">
    <property type="term" value="C:endosome"/>
    <property type="evidence" value="ECO:0007669"/>
    <property type="project" value="TreeGrafter"/>
</dbReference>
<dbReference type="FunCoup" id="A5DJN1">
    <property type="interactions" value="14"/>
</dbReference>
<organism evidence="1 2">
    <name type="scientific">Meyerozyma guilliermondii (strain ATCC 6260 / CBS 566 / DSM 6381 / JCM 1539 / NBRC 10279 / NRRL Y-324)</name>
    <name type="common">Yeast</name>
    <name type="synonym">Candida guilliermondii</name>
    <dbReference type="NCBI Taxonomy" id="294746"/>
    <lineage>
        <taxon>Eukaryota</taxon>
        <taxon>Fungi</taxon>
        <taxon>Dikarya</taxon>
        <taxon>Ascomycota</taxon>
        <taxon>Saccharomycotina</taxon>
        <taxon>Pichiomycetes</taxon>
        <taxon>Debaryomycetaceae</taxon>
        <taxon>Meyerozyma</taxon>
    </lineage>
</organism>
<dbReference type="GO" id="GO:0007034">
    <property type="term" value="P:vacuolar transport"/>
    <property type="evidence" value="ECO:0007669"/>
    <property type="project" value="TreeGrafter"/>
</dbReference>
<accession>A5DJN1</accession>
<dbReference type="InterPro" id="IPR013640">
    <property type="entry name" value="Vfa1"/>
</dbReference>
<evidence type="ECO:0000313" key="2">
    <source>
        <dbReference type="Proteomes" id="UP000001997"/>
    </source>
</evidence>
<name>A5DJN1_PICGU</name>
<dbReference type="Proteomes" id="UP000001997">
    <property type="component" value="Unassembled WGS sequence"/>
</dbReference>
<dbReference type="HOGENOM" id="CLU_088285_2_1_1"/>
<dbReference type="VEuPathDB" id="FungiDB:PGUG_03482"/>
<dbReference type="GeneID" id="5126418"/>
<dbReference type="RefSeq" id="XP_001484101.2">
    <property type="nucleotide sequence ID" value="XM_001484051.1"/>
</dbReference>
<dbReference type="Pfam" id="PF08432">
    <property type="entry name" value="Vfa1"/>
    <property type="match status" value="1"/>
</dbReference>
<keyword evidence="2" id="KW-1185">Reference proteome</keyword>
<gene>
    <name evidence="1" type="ORF">PGUG_03482</name>
</gene>
<dbReference type="KEGG" id="pgu:PGUG_03482"/>
<evidence type="ECO:0000313" key="1">
    <source>
        <dbReference type="EMBL" id="EDK39384.2"/>
    </source>
</evidence>
<proteinExistence type="predicted"/>
<dbReference type="eggNOG" id="ENOG502S7NV">
    <property type="taxonomic scope" value="Eukaryota"/>
</dbReference>
<dbReference type="OMA" id="SGPDWFY"/>
<dbReference type="OrthoDB" id="2158714at2759"/>
<dbReference type="PANTHER" id="PTHR28218:SF1">
    <property type="entry name" value="VPS4-ASSOCIATED PROTEIN 1"/>
    <property type="match status" value="1"/>
</dbReference>
<sequence>MSVPFPNDYTLRRVAESDSKACNICFKPTSCVLLSSNKVDFFHACEAHLNDSTFCTPEYPASYKELNAKKMELENKISGLNKQIEQAQPYAWTKLMSGWKKPPAEDKQEPDKLAKLEDEKKTLTTELETVVSQLKQTKVKDYKLDNGMYKSRIQTYVSARVRAKRQKEVHTPGFFPSAPTGKP</sequence>
<dbReference type="EMBL" id="CH408158">
    <property type="protein sequence ID" value="EDK39384.2"/>
    <property type="molecule type" value="Genomic_DNA"/>
</dbReference>
<protein>
    <recommendedName>
        <fullName evidence="3">VPS4-associated protein 1</fullName>
    </recommendedName>
</protein>
<reference evidence="1 2" key="1">
    <citation type="journal article" date="2009" name="Nature">
        <title>Evolution of pathogenicity and sexual reproduction in eight Candida genomes.</title>
        <authorList>
            <person name="Butler G."/>
            <person name="Rasmussen M.D."/>
            <person name="Lin M.F."/>
            <person name="Santos M.A."/>
            <person name="Sakthikumar S."/>
            <person name="Munro C.A."/>
            <person name="Rheinbay E."/>
            <person name="Grabherr M."/>
            <person name="Forche A."/>
            <person name="Reedy J.L."/>
            <person name="Agrafioti I."/>
            <person name="Arnaud M.B."/>
            <person name="Bates S."/>
            <person name="Brown A.J."/>
            <person name="Brunke S."/>
            <person name="Costanzo M.C."/>
            <person name="Fitzpatrick D.A."/>
            <person name="de Groot P.W."/>
            <person name="Harris D."/>
            <person name="Hoyer L.L."/>
            <person name="Hube B."/>
            <person name="Klis F.M."/>
            <person name="Kodira C."/>
            <person name="Lennard N."/>
            <person name="Logue M.E."/>
            <person name="Martin R."/>
            <person name="Neiman A.M."/>
            <person name="Nikolaou E."/>
            <person name="Quail M.A."/>
            <person name="Quinn J."/>
            <person name="Santos M.C."/>
            <person name="Schmitzberger F.F."/>
            <person name="Sherlock G."/>
            <person name="Shah P."/>
            <person name="Silverstein K.A."/>
            <person name="Skrzypek M.S."/>
            <person name="Soll D."/>
            <person name="Staggs R."/>
            <person name="Stansfield I."/>
            <person name="Stumpf M.P."/>
            <person name="Sudbery P.E."/>
            <person name="Srikantha T."/>
            <person name="Zeng Q."/>
            <person name="Berman J."/>
            <person name="Berriman M."/>
            <person name="Heitman J."/>
            <person name="Gow N.A."/>
            <person name="Lorenz M.C."/>
            <person name="Birren B.W."/>
            <person name="Kellis M."/>
            <person name="Cuomo C.A."/>
        </authorList>
    </citation>
    <scope>NUCLEOTIDE SEQUENCE [LARGE SCALE GENOMIC DNA]</scope>
    <source>
        <strain evidence="2">ATCC 6260 / CBS 566 / DSM 6381 / JCM 1539 / NBRC 10279 / NRRL Y-324</strain>
    </source>
</reference>
<dbReference type="AlphaFoldDB" id="A5DJN1"/>
<dbReference type="PANTHER" id="PTHR28218">
    <property type="entry name" value="VPS4-ASSOCIATED PROTEIN 1"/>
    <property type="match status" value="1"/>
</dbReference>
<evidence type="ECO:0008006" key="3">
    <source>
        <dbReference type="Google" id="ProtNLM"/>
    </source>
</evidence>